<dbReference type="SUPFAM" id="SSF56112">
    <property type="entry name" value="Protein kinase-like (PK-like)"/>
    <property type="match status" value="1"/>
</dbReference>
<dbReference type="PANTHER" id="PTHR23257">
    <property type="entry name" value="SERINE-THREONINE PROTEIN KINASE"/>
    <property type="match status" value="1"/>
</dbReference>
<dbReference type="SMR" id="G4YPX5"/>
<dbReference type="EMBL" id="JH159151">
    <property type="protein sequence ID" value="EGZ28970.1"/>
    <property type="molecule type" value="Genomic_DNA"/>
</dbReference>
<protein>
    <recommendedName>
        <fullName evidence="1">Protein kinase domain-containing protein</fullName>
    </recommendedName>
</protein>
<accession>G4YPX5</accession>
<dbReference type="InterPro" id="IPR000719">
    <property type="entry name" value="Prot_kinase_dom"/>
</dbReference>
<dbReference type="InterPro" id="IPR011009">
    <property type="entry name" value="Kinase-like_dom_sf"/>
</dbReference>
<evidence type="ECO:0000313" key="3">
    <source>
        <dbReference type="Proteomes" id="UP000002640"/>
    </source>
</evidence>
<organism evidence="2 3">
    <name type="scientific">Phytophthora sojae (strain P6497)</name>
    <name type="common">Soybean stem and root rot agent</name>
    <name type="synonym">Phytophthora megasperma f. sp. glycines</name>
    <dbReference type="NCBI Taxonomy" id="1094619"/>
    <lineage>
        <taxon>Eukaryota</taxon>
        <taxon>Sar</taxon>
        <taxon>Stramenopiles</taxon>
        <taxon>Oomycota</taxon>
        <taxon>Peronosporomycetes</taxon>
        <taxon>Peronosporales</taxon>
        <taxon>Peronosporaceae</taxon>
        <taxon>Phytophthora</taxon>
    </lineage>
</organism>
<sequence length="238" mass="26775">MAVKIFDDNVKSDTTKRKFFYTTNLWERISRYDNICRLRGACYFTATPFVLMDYCDNGPLDKFLRHDEINRYKLSLDVLAQAAQAVAKMHSVGIVHGDLKCDNILVSENAQAKLCDFDRSFDWSAMKDRRLVNGTAAAAGIEITDAVRYLAPECVNGMLPSTKSDVYAFGMTIYHALVGESPYADISSDEELRTCKLNGELPPRDQKLMSDGAWALITQCCNAVPDQRPTMEKVMVEL</sequence>
<dbReference type="GO" id="GO:0004672">
    <property type="term" value="F:protein kinase activity"/>
    <property type="evidence" value="ECO:0007669"/>
    <property type="project" value="InterPro"/>
</dbReference>
<dbReference type="InterPro" id="IPR008271">
    <property type="entry name" value="Ser/Thr_kinase_AS"/>
</dbReference>
<dbReference type="PROSITE" id="PS50011">
    <property type="entry name" value="PROTEIN_KINASE_DOM"/>
    <property type="match status" value="1"/>
</dbReference>
<dbReference type="STRING" id="1094619.G4YPX5"/>
<dbReference type="GO" id="GO:0007165">
    <property type="term" value="P:signal transduction"/>
    <property type="evidence" value="ECO:0007669"/>
    <property type="project" value="TreeGrafter"/>
</dbReference>
<gene>
    <name evidence="2" type="ORF">PHYSODRAFT_470510</name>
</gene>
<keyword evidence="3" id="KW-1185">Reference proteome</keyword>
<dbReference type="InParanoid" id="G4YPX5"/>
<evidence type="ECO:0000259" key="1">
    <source>
        <dbReference type="PROSITE" id="PS50011"/>
    </source>
</evidence>
<dbReference type="InterPro" id="IPR001245">
    <property type="entry name" value="Ser-Thr/Tyr_kinase_cat_dom"/>
</dbReference>
<dbReference type="PROSITE" id="PS00108">
    <property type="entry name" value="PROTEIN_KINASE_ST"/>
    <property type="match status" value="1"/>
</dbReference>
<feature type="non-terminal residue" evidence="2">
    <location>
        <position position="238"/>
    </location>
</feature>
<dbReference type="Proteomes" id="UP000002640">
    <property type="component" value="Unassembled WGS sequence"/>
</dbReference>
<dbReference type="AlphaFoldDB" id="G4YPX5"/>
<dbReference type="GeneID" id="20653962"/>
<feature type="domain" description="Protein kinase" evidence="1">
    <location>
        <begin position="1"/>
        <end position="238"/>
    </location>
</feature>
<proteinExistence type="predicted"/>
<reference evidence="2 3" key="1">
    <citation type="journal article" date="2006" name="Science">
        <title>Phytophthora genome sequences uncover evolutionary origins and mechanisms of pathogenesis.</title>
        <authorList>
            <person name="Tyler B.M."/>
            <person name="Tripathy S."/>
            <person name="Zhang X."/>
            <person name="Dehal P."/>
            <person name="Jiang R.H."/>
            <person name="Aerts A."/>
            <person name="Arredondo F.D."/>
            <person name="Baxter L."/>
            <person name="Bensasson D."/>
            <person name="Beynon J.L."/>
            <person name="Chapman J."/>
            <person name="Damasceno C.M."/>
            <person name="Dorrance A.E."/>
            <person name="Dou D."/>
            <person name="Dickerman A.W."/>
            <person name="Dubchak I.L."/>
            <person name="Garbelotto M."/>
            <person name="Gijzen M."/>
            <person name="Gordon S.G."/>
            <person name="Govers F."/>
            <person name="Grunwald N.J."/>
            <person name="Huang W."/>
            <person name="Ivors K.L."/>
            <person name="Jones R.W."/>
            <person name="Kamoun S."/>
            <person name="Krampis K."/>
            <person name="Lamour K.H."/>
            <person name="Lee M.K."/>
            <person name="McDonald W.H."/>
            <person name="Medina M."/>
            <person name="Meijer H.J."/>
            <person name="Nordberg E.K."/>
            <person name="Maclean D.J."/>
            <person name="Ospina-Giraldo M.D."/>
            <person name="Morris P.F."/>
            <person name="Phuntumart V."/>
            <person name="Putnam N.H."/>
            <person name="Rash S."/>
            <person name="Rose J.K."/>
            <person name="Sakihama Y."/>
            <person name="Salamov A.A."/>
            <person name="Savidor A."/>
            <person name="Scheuring C.F."/>
            <person name="Smith B.M."/>
            <person name="Sobral B.W."/>
            <person name="Terry A."/>
            <person name="Torto-Alalibo T.A."/>
            <person name="Win J."/>
            <person name="Xu Z."/>
            <person name="Zhang H."/>
            <person name="Grigoriev I.V."/>
            <person name="Rokhsar D.S."/>
            <person name="Boore J.L."/>
        </authorList>
    </citation>
    <scope>NUCLEOTIDE SEQUENCE [LARGE SCALE GENOMIC DNA]</scope>
    <source>
        <strain evidence="2 3">P6497</strain>
    </source>
</reference>
<evidence type="ECO:0000313" key="2">
    <source>
        <dbReference type="EMBL" id="EGZ28970.1"/>
    </source>
</evidence>
<dbReference type="GO" id="GO:0005737">
    <property type="term" value="C:cytoplasm"/>
    <property type="evidence" value="ECO:0007669"/>
    <property type="project" value="TreeGrafter"/>
</dbReference>
<dbReference type="KEGG" id="psoj:PHYSODRAFT_470510"/>
<dbReference type="RefSeq" id="XP_009516245.1">
    <property type="nucleotide sequence ID" value="XM_009517950.1"/>
</dbReference>
<name>G4YPX5_PHYSP</name>
<dbReference type="SMART" id="SM00220">
    <property type="entry name" value="S_TKc"/>
    <property type="match status" value="1"/>
</dbReference>
<dbReference type="Pfam" id="PF07714">
    <property type="entry name" value="PK_Tyr_Ser-Thr"/>
    <property type="match status" value="1"/>
</dbReference>
<dbReference type="GO" id="GO:0005524">
    <property type="term" value="F:ATP binding"/>
    <property type="evidence" value="ECO:0007669"/>
    <property type="project" value="InterPro"/>
</dbReference>
<dbReference type="Gene3D" id="1.10.510.10">
    <property type="entry name" value="Transferase(Phosphotransferase) domain 1"/>
    <property type="match status" value="1"/>
</dbReference>
<dbReference type="PIRSF" id="PIRSF000654">
    <property type="entry name" value="Integrin-linked_kinase"/>
    <property type="match status" value="1"/>
</dbReference>
<dbReference type="InterPro" id="IPR050167">
    <property type="entry name" value="Ser_Thr_protein_kinase"/>
</dbReference>